<dbReference type="AlphaFoldDB" id="A0A9D4KMX5"/>
<organism evidence="1 2">
    <name type="scientific">Dreissena polymorpha</name>
    <name type="common">Zebra mussel</name>
    <name type="synonym">Mytilus polymorpha</name>
    <dbReference type="NCBI Taxonomy" id="45954"/>
    <lineage>
        <taxon>Eukaryota</taxon>
        <taxon>Metazoa</taxon>
        <taxon>Spiralia</taxon>
        <taxon>Lophotrochozoa</taxon>
        <taxon>Mollusca</taxon>
        <taxon>Bivalvia</taxon>
        <taxon>Autobranchia</taxon>
        <taxon>Heteroconchia</taxon>
        <taxon>Euheterodonta</taxon>
        <taxon>Imparidentia</taxon>
        <taxon>Neoheterodontei</taxon>
        <taxon>Myida</taxon>
        <taxon>Dreissenoidea</taxon>
        <taxon>Dreissenidae</taxon>
        <taxon>Dreissena</taxon>
    </lineage>
</organism>
<evidence type="ECO:0000313" key="1">
    <source>
        <dbReference type="EMBL" id="KAH3842515.1"/>
    </source>
</evidence>
<reference evidence="1" key="1">
    <citation type="journal article" date="2019" name="bioRxiv">
        <title>The Genome of the Zebra Mussel, Dreissena polymorpha: A Resource for Invasive Species Research.</title>
        <authorList>
            <person name="McCartney M.A."/>
            <person name="Auch B."/>
            <person name="Kono T."/>
            <person name="Mallez S."/>
            <person name="Zhang Y."/>
            <person name="Obille A."/>
            <person name="Becker A."/>
            <person name="Abrahante J.E."/>
            <person name="Garbe J."/>
            <person name="Badalamenti J.P."/>
            <person name="Herman A."/>
            <person name="Mangelson H."/>
            <person name="Liachko I."/>
            <person name="Sullivan S."/>
            <person name="Sone E.D."/>
            <person name="Koren S."/>
            <person name="Silverstein K.A.T."/>
            <person name="Beckman K.B."/>
            <person name="Gohl D.M."/>
        </authorList>
    </citation>
    <scope>NUCLEOTIDE SEQUENCE</scope>
    <source>
        <strain evidence="1">Duluth1</strain>
        <tissue evidence="1">Whole animal</tissue>
    </source>
</reference>
<protein>
    <submittedName>
        <fullName evidence="1">Uncharacterized protein</fullName>
    </submittedName>
</protein>
<gene>
    <name evidence="1" type="ORF">DPMN_116011</name>
</gene>
<proteinExistence type="predicted"/>
<evidence type="ECO:0000313" key="2">
    <source>
        <dbReference type="Proteomes" id="UP000828390"/>
    </source>
</evidence>
<reference evidence="1" key="2">
    <citation type="submission" date="2020-11" db="EMBL/GenBank/DDBJ databases">
        <authorList>
            <person name="McCartney M.A."/>
            <person name="Auch B."/>
            <person name="Kono T."/>
            <person name="Mallez S."/>
            <person name="Becker A."/>
            <person name="Gohl D.M."/>
            <person name="Silverstein K.A.T."/>
            <person name="Koren S."/>
            <person name="Bechman K.B."/>
            <person name="Herman A."/>
            <person name="Abrahante J.E."/>
            <person name="Garbe J."/>
        </authorList>
    </citation>
    <scope>NUCLEOTIDE SEQUENCE</scope>
    <source>
        <strain evidence="1">Duluth1</strain>
        <tissue evidence="1">Whole animal</tissue>
    </source>
</reference>
<keyword evidence="2" id="KW-1185">Reference proteome</keyword>
<dbReference type="Proteomes" id="UP000828390">
    <property type="component" value="Unassembled WGS sequence"/>
</dbReference>
<comment type="caution">
    <text evidence="1">The sequence shown here is derived from an EMBL/GenBank/DDBJ whole genome shotgun (WGS) entry which is preliminary data.</text>
</comment>
<accession>A0A9D4KMX5</accession>
<name>A0A9D4KMX5_DREPO</name>
<sequence length="99" mass="11223">MSCSVYDWIRRERETQFVNPTSSRMRVKPVLTIPAQTVLDTSQHSPHFYEKRTLLSLGVICMRGSATTSNCTKVVLQPKEGFSPAPFFTTLVRGQDFPN</sequence>
<dbReference type="EMBL" id="JAIWYP010000004">
    <property type="protein sequence ID" value="KAH3842515.1"/>
    <property type="molecule type" value="Genomic_DNA"/>
</dbReference>